<sequence length="198" mass="21390">MISVLATAGDTHLGGEDFDNRVIEHFIHKYKKKTSTDVTKNQRALSKLKKEVEEAKRTLSSQMSTKLEIKSFENGNDFSKTLTRSKIEELNIDLFHKTMKPVEQVFKAAGITILSSSAVPPYPQDPTTHQRVLRKAALKDINPDEVVASAATIQAGILSGADNVGNVVFIDVCPLPLGIETTGGSSLSSSPATLSSPP</sequence>
<keyword evidence="4" id="KW-0547">Nucleotide-binding</keyword>
<reference evidence="8" key="1">
    <citation type="submission" date="2021-01" db="EMBL/GenBank/DDBJ databases">
        <authorList>
            <person name="Kaushik A."/>
        </authorList>
    </citation>
    <scope>NUCLEOTIDE SEQUENCE</scope>
    <source>
        <strain evidence="8">AG6-10EEA</strain>
    </source>
</reference>
<name>A0A8H3H5N9_9AGAM</name>
<keyword evidence="6" id="KW-0067">ATP-binding</keyword>
<evidence type="ECO:0000256" key="1">
    <source>
        <dbReference type="ARBA" id="ARBA00004319"/>
    </source>
</evidence>
<evidence type="ECO:0000256" key="4">
    <source>
        <dbReference type="ARBA" id="ARBA00022741"/>
    </source>
</evidence>
<evidence type="ECO:0000256" key="6">
    <source>
        <dbReference type="ARBA" id="ARBA00022840"/>
    </source>
</evidence>
<dbReference type="PANTHER" id="PTHR19375">
    <property type="entry name" value="HEAT SHOCK PROTEIN 70KDA"/>
    <property type="match status" value="1"/>
</dbReference>
<dbReference type="InterPro" id="IPR013126">
    <property type="entry name" value="Hsp_70_fam"/>
</dbReference>
<dbReference type="Gene3D" id="3.90.640.10">
    <property type="entry name" value="Actin, Chain A, domain 4"/>
    <property type="match status" value="1"/>
</dbReference>
<dbReference type="Proteomes" id="UP000663853">
    <property type="component" value="Unassembled WGS sequence"/>
</dbReference>
<evidence type="ECO:0000256" key="2">
    <source>
        <dbReference type="ARBA" id="ARBA00007381"/>
    </source>
</evidence>
<comment type="similarity">
    <text evidence="2">Belongs to the heat shock protein 70 family.</text>
</comment>
<accession>A0A8H3H5N9</accession>
<keyword evidence="3" id="KW-0732">Signal</keyword>
<protein>
    <submittedName>
        <fullName evidence="8">Uncharacterized protein</fullName>
    </submittedName>
</protein>
<keyword evidence="5" id="KW-0256">Endoplasmic reticulum</keyword>
<gene>
    <name evidence="8" type="ORF">RDB_LOCUS93255</name>
</gene>
<comment type="subcellular location">
    <subcellularLocation>
        <location evidence="1">Endoplasmic reticulum lumen</location>
    </subcellularLocation>
</comment>
<dbReference type="GO" id="GO:0140662">
    <property type="term" value="F:ATP-dependent protein folding chaperone"/>
    <property type="evidence" value="ECO:0007669"/>
    <property type="project" value="InterPro"/>
</dbReference>
<comment type="caution">
    <text evidence="8">The sequence shown here is derived from an EMBL/GenBank/DDBJ whole genome shotgun (WGS) entry which is preliminary data.</text>
</comment>
<dbReference type="EMBL" id="CAJMXA010002576">
    <property type="protein sequence ID" value="CAE6484149.1"/>
    <property type="molecule type" value="Genomic_DNA"/>
</dbReference>
<evidence type="ECO:0000256" key="3">
    <source>
        <dbReference type="ARBA" id="ARBA00022729"/>
    </source>
</evidence>
<dbReference type="Pfam" id="PF00012">
    <property type="entry name" value="HSP70"/>
    <property type="match status" value="1"/>
</dbReference>
<evidence type="ECO:0000313" key="8">
    <source>
        <dbReference type="EMBL" id="CAE6484149.1"/>
    </source>
</evidence>
<evidence type="ECO:0000313" key="9">
    <source>
        <dbReference type="Proteomes" id="UP000663853"/>
    </source>
</evidence>
<evidence type="ECO:0000256" key="5">
    <source>
        <dbReference type="ARBA" id="ARBA00022824"/>
    </source>
</evidence>
<keyword evidence="7" id="KW-0175">Coiled coil</keyword>
<dbReference type="GO" id="GO:0005524">
    <property type="term" value="F:ATP binding"/>
    <property type="evidence" value="ECO:0007669"/>
    <property type="project" value="UniProtKB-KW"/>
</dbReference>
<dbReference type="SUPFAM" id="SSF53067">
    <property type="entry name" value="Actin-like ATPase domain"/>
    <property type="match status" value="1"/>
</dbReference>
<dbReference type="AlphaFoldDB" id="A0A8H3H5N9"/>
<dbReference type="GO" id="GO:0005788">
    <property type="term" value="C:endoplasmic reticulum lumen"/>
    <property type="evidence" value="ECO:0007669"/>
    <property type="project" value="UniProtKB-SubCell"/>
</dbReference>
<proteinExistence type="inferred from homology"/>
<dbReference type="InterPro" id="IPR043129">
    <property type="entry name" value="ATPase_NBD"/>
</dbReference>
<dbReference type="FunFam" id="3.90.640.10:FF:000153">
    <property type="entry name" value="Endoplasmic reticulum chaperone BiP"/>
    <property type="match status" value="1"/>
</dbReference>
<evidence type="ECO:0000256" key="7">
    <source>
        <dbReference type="SAM" id="Coils"/>
    </source>
</evidence>
<dbReference type="Gene3D" id="3.30.420.40">
    <property type="match status" value="2"/>
</dbReference>
<organism evidence="8 9">
    <name type="scientific">Rhizoctonia solani</name>
    <dbReference type="NCBI Taxonomy" id="456999"/>
    <lineage>
        <taxon>Eukaryota</taxon>
        <taxon>Fungi</taxon>
        <taxon>Dikarya</taxon>
        <taxon>Basidiomycota</taxon>
        <taxon>Agaricomycotina</taxon>
        <taxon>Agaricomycetes</taxon>
        <taxon>Cantharellales</taxon>
        <taxon>Ceratobasidiaceae</taxon>
        <taxon>Rhizoctonia</taxon>
    </lineage>
</organism>
<feature type="coiled-coil region" evidence="7">
    <location>
        <begin position="38"/>
        <end position="65"/>
    </location>
</feature>